<dbReference type="AlphaFoldDB" id="A0A2U3Z791"/>
<evidence type="ECO:0000313" key="3">
    <source>
        <dbReference type="Proteomes" id="UP000245341"/>
    </source>
</evidence>
<dbReference type="Pfam" id="PF19439">
    <property type="entry name" value="CLEC16A_C"/>
    <property type="match status" value="1"/>
</dbReference>
<dbReference type="RefSeq" id="XP_006751849.1">
    <property type="nucleotide sequence ID" value="XM_006751786.2"/>
</dbReference>
<evidence type="ECO:0000256" key="1">
    <source>
        <dbReference type="SAM" id="MobiDB-lite"/>
    </source>
</evidence>
<dbReference type="PANTHER" id="PTHR21481:SF0">
    <property type="entry name" value="PROTEIN CLEC16A"/>
    <property type="match status" value="1"/>
</dbReference>
<dbReference type="GO" id="GO:0016197">
    <property type="term" value="P:endosomal transport"/>
    <property type="evidence" value="ECO:0007669"/>
    <property type="project" value="TreeGrafter"/>
</dbReference>
<sequence length="284" mass="30107">MQVTGVEDDSRALNITIHKPASSPHSKPFPILQATFVFSDHIRCIIAKQRLAKGRIQARRMKMQRIAALLDLPIQPTTEVLGFRLGSSSSTQHLPFRFYDQCRRGSSDPTVQRSVFASVDKVPGFAVAQCINQHSLPSLSSPSAGGGSPSGSASTSHCDSGGTSSSSTPSATQSPSDDPVTMEQLQPHLPSQLVIVNDMDAEARPSKNLARSADAETVNLSPSLIPAQQPTISLLCEDTADTLSVESLTLVPPVDPHSLRTLTGIPAQLGEEAAHPEPAGPAEH</sequence>
<evidence type="ECO:0000313" key="4">
    <source>
        <dbReference type="RefSeq" id="XP_006751849.1"/>
    </source>
</evidence>
<dbReference type="GO" id="GO:1901096">
    <property type="term" value="P:regulation of autophagosome maturation"/>
    <property type="evidence" value="ECO:0007669"/>
    <property type="project" value="TreeGrafter"/>
</dbReference>
<organism evidence="3 4">
    <name type="scientific">Leptonychotes weddellii</name>
    <name type="common">Weddell seal</name>
    <name type="synonym">Otaria weddellii</name>
    <dbReference type="NCBI Taxonomy" id="9713"/>
    <lineage>
        <taxon>Eukaryota</taxon>
        <taxon>Metazoa</taxon>
        <taxon>Chordata</taxon>
        <taxon>Craniata</taxon>
        <taxon>Vertebrata</taxon>
        <taxon>Euteleostomi</taxon>
        <taxon>Mammalia</taxon>
        <taxon>Eutheria</taxon>
        <taxon>Laurasiatheria</taxon>
        <taxon>Carnivora</taxon>
        <taxon>Caniformia</taxon>
        <taxon>Pinnipedia</taxon>
        <taxon>Phocidae</taxon>
        <taxon>Monachinae</taxon>
        <taxon>Lobodontini</taxon>
        <taxon>Leptonychotes</taxon>
    </lineage>
</organism>
<proteinExistence type="predicted"/>
<dbReference type="GO" id="GO:0005770">
    <property type="term" value="C:late endosome"/>
    <property type="evidence" value="ECO:0007669"/>
    <property type="project" value="TreeGrafter"/>
</dbReference>
<dbReference type="Proteomes" id="UP000245341">
    <property type="component" value="Unplaced"/>
</dbReference>
<evidence type="ECO:0000259" key="2">
    <source>
        <dbReference type="Pfam" id="PF19439"/>
    </source>
</evidence>
<dbReference type="KEGG" id="lww:102741272"/>
<dbReference type="GO" id="GO:0007034">
    <property type="term" value="P:vacuolar transport"/>
    <property type="evidence" value="ECO:0007669"/>
    <property type="project" value="TreeGrafter"/>
</dbReference>
<dbReference type="OrthoDB" id="294052at2759"/>
<dbReference type="PANTHER" id="PTHR21481">
    <property type="entry name" value="PROTEIN CLEC16A"/>
    <property type="match status" value="1"/>
</dbReference>
<reference evidence="4" key="1">
    <citation type="submission" date="2025-08" db="UniProtKB">
        <authorList>
            <consortium name="RefSeq"/>
        </authorList>
    </citation>
    <scope>IDENTIFICATION</scope>
    <source>
        <tissue evidence="4">Liver</tissue>
    </source>
</reference>
<name>A0A2U3Z791_LEPWE</name>
<dbReference type="GO" id="GO:0005794">
    <property type="term" value="C:Golgi apparatus"/>
    <property type="evidence" value="ECO:0007669"/>
    <property type="project" value="TreeGrafter"/>
</dbReference>
<dbReference type="STRING" id="9713.A0A2U3Z791"/>
<dbReference type="InterPro" id="IPR045820">
    <property type="entry name" value="CLEC16A/TT9_C"/>
</dbReference>
<gene>
    <name evidence="4" type="primary">LOC102741272</name>
</gene>
<feature type="region of interest" description="Disordered" evidence="1">
    <location>
        <begin position="138"/>
        <end position="183"/>
    </location>
</feature>
<keyword evidence="3" id="KW-1185">Reference proteome</keyword>
<feature type="domain" description="CLEC16A/TT9 C-terminal" evidence="2">
    <location>
        <begin position="1"/>
        <end position="262"/>
    </location>
</feature>
<accession>A0A2U3Z791</accession>
<dbReference type="InterPro" id="IPR039272">
    <property type="entry name" value="CLEC16A/TT9"/>
</dbReference>
<dbReference type="GeneID" id="102741272"/>
<feature type="compositionally biased region" description="Low complexity" evidence="1">
    <location>
        <begin position="150"/>
        <end position="179"/>
    </location>
</feature>
<protein>
    <submittedName>
        <fullName evidence="4">Protein CLEC16A-like isoform X2</fullName>
    </submittedName>
</protein>